<keyword evidence="1" id="KW-0812">Transmembrane</keyword>
<evidence type="ECO:0000256" key="1">
    <source>
        <dbReference type="SAM" id="Phobius"/>
    </source>
</evidence>
<dbReference type="KEGG" id="snep:Enr13x_18470"/>
<keyword evidence="1" id="KW-1133">Transmembrane helix</keyword>
<gene>
    <name evidence="2" type="ORF">Enr13x_18470</name>
</gene>
<feature type="transmembrane region" description="Helical" evidence="1">
    <location>
        <begin position="12"/>
        <end position="31"/>
    </location>
</feature>
<keyword evidence="3" id="KW-1185">Reference proteome</keyword>
<proteinExistence type="predicted"/>
<accession>A0A518HMC1</accession>
<name>A0A518HMC1_9BACT</name>
<dbReference type="Proteomes" id="UP000319004">
    <property type="component" value="Chromosome"/>
</dbReference>
<evidence type="ECO:0000313" key="3">
    <source>
        <dbReference type="Proteomes" id="UP000319004"/>
    </source>
</evidence>
<dbReference type="EMBL" id="CP037423">
    <property type="protein sequence ID" value="QDV42004.1"/>
    <property type="molecule type" value="Genomic_DNA"/>
</dbReference>
<feature type="transmembrane region" description="Helical" evidence="1">
    <location>
        <begin position="43"/>
        <end position="61"/>
    </location>
</feature>
<protein>
    <submittedName>
        <fullName evidence="2">Uncharacterized protein</fullName>
    </submittedName>
</protein>
<dbReference type="RefSeq" id="WP_145385653.1">
    <property type="nucleotide sequence ID" value="NZ_CP037423.1"/>
</dbReference>
<dbReference type="AlphaFoldDB" id="A0A518HMC1"/>
<reference evidence="2 3" key="1">
    <citation type="submission" date="2019-03" db="EMBL/GenBank/DDBJ databases">
        <title>Deep-cultivation of Planctomycetes and their phenomic and genomic characterization uncovers novel biology.</title>
        <authorList>
            <person name="Wiegand S."/>
            <person name="Jogler M."/>
            <person name="Boedeker C."/>
            <person name="Pinto D."/>
            <person name="Vollmers J."/>
            <person name="Rivas-Marin E."/>
            <person name="Kohn T."/>
            <person name="Peeters S.H."/>
            <person name="Heuer A."/>
            <person name="Rast P."/>
            <person name="Oberbeckmann S."/>
            <person name="Bunk B."/>
            <person name="Jeske O."/>
            <person name="Meyerdierks A."/>
            <person name="Storesund J.E."/>
            <person name="Kallscheuer N."/>
            <person name="Luecker S."/>
            <person name="Lage O.M."/>
            <person name="Pohl T."/>
            <person name="Merkel B.J."/>
            <person name="Hornburger P."/>
            <person name="Mueller R.-W."/>
            <person name="Bruemmer F."/>
            <person name="Labrenz M."/>
            <person name="Spormann A.M."/>
            <person name="Op den Camp H."/>
            <person name="Overmann J."/>
            <person name="Amann R."/>
            <person name="Jetten M.S.M."/>
            <person name="Mascher T."/>
            <person name="Medema M.H."/>
            <person name="Devos D.P."/>
            <person name="Kaster A.-K."/>
            <person name="Ovreas L."/>
            <person name="Rohde M."/>
            <person name="Galperin M.Y."/>
            <person name="Jogler C."/>
        </authorList>
    </citation>
    <scope>NUCLEOTIDE SEQUENCE [LARGE SCALE GENOMIC DNA]</scope>
    <source>
        <strain evidence="2 3">Enr13</strain>
    </source>
</reference>
<evidence type="ECO:0000313" key="2">
    <source>
        <dbReference type="EMBL" id="QDV42004.1"/>
    </source>
</evidence>
<keyword evidence="1" id="KW-0472">Membrane</keyword>
<sequence length="299" mass="33325">MTQHPKLLRLSDAISYGIIVVGFAVAIWSLVISEPPTNPMTVYALRIFLSLAAGLSANIIAGNLEIKWLKENSEIRSTGAIAFAVVTFYSAPNLAPSLDPVNVQRDPPSILNAKVWSVNNLIRPEVFPQTQKSTWVFKTIELMGMHHESMQHVIDGRRAIGDLTKALAGQVSDQQKLEVIDRALQQGTADEEDGKTIYAIAETPRFDVAHRAFDAMIRTLPSLEKGSPDKRHDILPFLISDKGHLKSFTPLTRKHDDVTQELFIDVPESQPGDYLFFIIKFRFKQATPTTILPLELITT</sequence>
<organism evidence="2 3">
    <name type="scientific">Stieleria neptunia</name>
    <dbReference type="NCBI Taxonomy" id="2527979"/>
    <lineage>
        <taxon>Bacteria</taxon>
        <taxon>Pseudomonadati</taxon>
        <taxon>Planctomycetota</taxon>
        <taxon>Planctomycetia</taxon>
        <taxon>Pirellulales</taxon>
        <taxon>Pirellulaceae</taxon>
        <taxon>Stieleria</taxon>
    </lineage>
</organism>